<protein>
    <submittedName>
        <fullName evidence="3">Uncharacterized protein</fullName>
    </submittedName>
</protein>
<sequence length="340" mass="37476">MSLHPLRTPKNQPPSPALLRQRRNILQHMKGTTNLLDTCFTIPIPFPLSLAVKPSKHAFHNSLALAGLVSDNVLKGRHSRKSVQQEQDAVNPSSGPPARGRREFKGTQVQVGVQALVGLIPGLGDMVAFGLSLYPLVLARQLGMPTHLLIWMFINRMVVTVLGLIPFIGDLFIAMYKINLWSYRVAERWVEKEEKRARRSAPRTRSSKSRRGVKAEREPSGILATPSNQWYAESSDEDNYQTHDTPRNESSQHQGTKTHPPVARPYDSPVGMATFNSRIPDQSERGNPQNVGPLQSNPSDDIGITTGKRLFSDVCAADANEPGQGVGVPPGTSSNRFGRD</sequence>
<evidence type="ECO:0000313" key="3">
    <source>
        <dbReference type="EMBL" id="KAJ1954674.1"/>
    </source>
</evidence>
<keyword evidence="2" id="KW-0812">Transmembrane</keyword>
<feature type="compositionally biased region" description="Basic residues" evidence="1">
    <location>
        <begin position="197"/>
        <end position="212"/>
    </location>
</feature>
<feature type="transmembrane region" description="Helical" evidence="2">
    <location>
        <begin position="111"/>
        <end position="136"/>
    </location>
</feature>
<dbReference type="Proteomes" id="UP001150925">
    <property type="component" value="Unassembled WGS sequence"/>
</dbReference>
<dbReference type="EMBL" id="JANBPY010002515">
    <property type="protein sequence ID" value="KAJ1954674.1"/>
    <property type="molecule type" value="Genomic_DNA"/>
</dbReference>
<comment type="caution">
    <text evidence="3">The sequence shown here is derived from an EMBL/GenBank/DDBJ whole genome shotgun (WGS) entry which is preliminary data.</text>
</comment>
<dbReference type="InterPro" id="IPR025187">
    <property type="entry name" value="DUF4112"/>
</dbReference>
<feature type="compositionally biased region" description="Polar residues" evidence="1">
    <location>
        <begin position="248"/>
        <end position="257"/>
    </location>
</feature>
<evidence type="ECO:0000256" key="2">
    <source>
        <dbReference type="SAM" id="Phobius"/>
    </source>
</evidence>
<proteinExistence type="predicted"/>
<gene>
    <name evidence="3" type="ORF">IWQ62_005703</name>
</gene>
<feature type="region of interest" description="Disordered" evidence="1">
    <location>
        <begin position="80"/>
        <end position="103"/>
    </location>
</feature>
<feature type="transmembrane region" description="Helical" evidence="2">
    <location>
        <begin position="148"/>
        <end position="174"/>
    </location>
</feature>
<keyword evidence="2" id="KW-0472">Membrane</keyword>
<feature type="compositionally biased region" description="Polar residues" evidence="1">
    <location>
        <begin position="274"/>
        <end position="299"/>
    </location>
</feature>
<dbReference type="PANTHER" id="PTHR35519">
    <property type="entry name" value="MEMBRANE PROTEINS"/>
    <property type="match status" value="1"/>
</dbReference>
<evidence type="ECO:0000256" key="1">
    <source>
        <dbReference type="SAM" id="MobiDB-lite"/>
    </source>
</evidence>
<accession>A0A9W8E4G4</accession>
<dbReference type="OrthoDB" id="2103474at2759"/>
<dbReference type="AlphaFoldDB" id="A0A9W8E4G4"/>
<feature type="region of interest" description="Disordered" evidence="1">
    <location>
        <begin position="192"/>
        <end position="340"/>
    </location>
</feature>
<reference evidence="3" key="1">
    <citation type="submission" date="2022-07" db="EMBL/GenBank/DDBJ databases">
        <title>Phylogenomic reconstructions and comparative analyses of Kickxellomycotina fungi.</title>
        <authorList>
            <person name="Reynolds N.K."/>
            <person name="Stajich J.E."/>
            <person name="Barry K."/>
            <person name="Grigoriev I.V."/>
            <person name="Crous P."/>
            <person name="Smith M.E."/>
        </authorList>
    </citation>
    <scope>NUCLEOTIDE SEQUENCE</scope>
    <source>
        <strain evidence="3">RSA 1196</strain>
    </source>
</reference>
<keyword evidence="2" id="KW-1133">Transmembrane helix</keyword>
<dbReference type="Pfam" id="PF13430">
    <property type="entry name" value="DUF4112"/>
    <property type="match status" value="1"/>
</dbReference>
<evidence type="ECO:0000313" key="4">
    <source>
        <dbReference type="Proteomes" id="UP001150925"/>
    </source>
</evidence>
<organism evidence="3 4">
    <name type="scientific">Dispira parvispora</name>
    <dbReference type="NCBI Taxonomy" id="1520584"/>
    <lineage>
        <taxon>Eukaryota</taxon>
        <taxon>Fungi</taxon>
        <taxon>Fungi incertae sedis</taxon>
        <taxon>Zoopagomycota</taxon>
        <taxon>Kickxellomycotina</taxon>
        <taxon>Dimargaritomycetes</taxon>
        <taxon>Dimargaritales</taxon>
        <taxon>Dimargaritaceae</taxon>
        <taxon>Dispira</taxon>
    </lineage>
</organism>
<feature type="compositionally biased region" description="Polar residues" evidence="1">
    <location>
        <begin position="331"/>
        <end position="340"/>
    </location>
</feature>
<feature type="compositionally biased region" description="Polar residues" evidence="1">
    <location>
        <begin position="82"/>
        <end position="93"/>
    </location>
</feature>
<dbReference type="PANTHER" id="PTHR35519:SF2">
    <property type="entry name" value="PH DOMAIN PROTEIN"/>
    <property type="match status" value="1"/>
</dbReference>
<keyword evidence="4" id="KW-1185">Reference proteome</keyword>
<name>A0A9W8E4G4_9FUNG</name>